<gene>
    <name evidence="3" type="ORF">BAE44_0019754</name>
</gene>
<sequence length="348" mass="38374">MRVASRVLVLVRDAAGYGAALADSLSPPPGLTRESAPFELPLGKYGLDGEKASVELLSFSDSSGSPQVRAQESFYPSYRFDSFVMLDRHCFFFLLHFLRKLLYLSSVVYCQVSIFVVPDYKPPLAACVMNEVLELISSEATTTERVLIVPFITRSSSYHHGTEHATKASPVLHGAEIGATTDFTHLLVDGTTKPPTSLQLRNEPILCLLEMVCVLKMPTVLLVTSGGHQQGKSSTVSDLEVILTILLIIIEIFFTVCCAQLPIAVKACMLRTSSSVLKNCERMCIFILVSCKACWLLAHPISSYCQILQCVGEHLARHTNLEFSKASVLERGVEKSPIVQEPWRELYG</sequence>
<name>A0A1E5V231_9POAL</name>
<reference evidence="3 4" key="1">
    <citation type="submission" date="2016-09" db="EMBL/GenBank/DDBJ databases">
        <title>The draft genome of Dichanthelium oligosanthes: A C3 panicoid grass species.</title>
        <authorList>
            <person name="Studer A.J."/>
            <person name="Schnable J.C."/>
            <person name="Brutnell T.P."/>
        </authorList>
    </citation>
    <scope>NUCLEOTIDE SEQUENCE [LARGE SCALE GENOMIC DNA]</scope>
    <source>
        <strain evidence="4">cv. Kellogg 1175</strain>
        <tissue evidence="3">Leaf</tissue>
    </source>
</reference>
<keyword evidence="4" id="KW-1185">Reference proteome</keyword>
<dbReference type="InterPro" id="IPR057216">
    <property type="entry name" value="DUF7894"/>
</dbReference>
<dbReference type="EMBL" id="LWDX02054246">
    <property type="protein sequence ID" value="OEL19223.1"/>
    <property type="molecule type" value="Genomic_DNA"/>
</dbReference>
<dbReference type="AlphaFoldDB" id="A0A1E5V231"/>
<feature type="domain" description="DUF7894" evidence="2">
    <location>
        <begin position="104"/>
        <end position="245"/>
    </location>
</feature>
<proteinExistence type="predicted"/>
<evidence type="ECO:0000256" key="1">
    <source>
        <dbReference type="SAM" id="Phobius"/>
    </source>
</evidence>
<dbReference type="Proteomes" id="UP000095767">
    <property type="component" value="Unassembled WGS sequence"/>
</dbReference>
<evidence type="ECO:0000259" key="2">
    <source>
        <dbReference type="Pfam" id="PF25428"/>
    </source>
</evidence>
<evidence type="ECO:0000313" key="4">
    <source>
        <dbReference type="Proteomes" id="UP000095767"/>
    </source>
</evidence>
<dbReference type="OrthoDB" id="1927925at2759"/>
<organism evidence="3 4">
    <name type="scientific">Dichanthelium oligosanthes</name>
    <dbReference type="NCBI Taxonomy" id="888268"/>
    <lineage>
        <taxon>Eukaryota</taxon>
        <taxon>Viridiplantae</taxon>
        <taxon>Streptophyta</taxon>
        <taxon>Embryophyta</taxon>
        <taxon>Tracheophyta</taxon>
        <taxon>Spermatophyta</taxon>
        <taxon>Magnoliopsida</taxon>
        <taxon>Liliopsida</taxon>
        <taxon>Poales</taxon>
        <taxon>Poaceae</taxon>
        <taxon>PACMAD clade</taxon>
        <taxon>Panicoideae</taxon>
        <taxon>Panicodae</taxon>
        <taxon>Paniceae</taxon>
        <taxon>Dichantheliinae</taxon>
        <taxon>Dichanthelium</taxon>
    </lineage>
</organism>
<keyword evidence="1" id="KW-0472">Membrane</keyword>
<feature type="domain" description="DUF7894" evidence="2">
    <location>
        <begin position="283"/>
        <end position="348"/>
    </location>
</feature>
<evidence type="ECO:0000313" key="3">
    <source>
        <dbReference type="EMBL" id="OEL19223.1"/>
    </source>
</evidence>
<keyword evidence="1" id="KW-1133">Transmembrane helix</keyword>
<comment type="caution">
    <text evidence="3">The sequence shown here is derived from an EMBL/GenBank/DDBJ whole genome shotgun (WGS) entry which is preliminary data.</text>
</comment>
<feature type="transmembrane region" description="Helical" evidence="1">
    <location>
        <begin position="241"/>
        <end position="263"/>
    </location>
</feature>
<dbReference type="Pfam" id="PF25428">
    <property type="entry name" value="DUF7894"/>
    <property type="match status" value="3"/>
</dbReference>
<protein>
    <recommendedName>
        <fullName evidence="2">DUF7894 domain-containing protein</fullName>
    </recommendedName>
</protein>
<dbReference type="STRING" id="888268.A0A1E5V231"/>
<dbReference type="PANTHER" id="PTHR37221">
    <property type="entry name" value="OS02G0582400 PROTEIN"/>
    <property type="match status" value="1"/>
</dbReference>
<dbReference type="PANTHER" id="PTHR37221:SF1">
    <property type="entry name" value="OS02G0582400 PROTEIN"/>
    <property type="match status" value="1"/>
</dbReference>
<accession>A0A1E5V231</accession>
<keyword evidence="1" id="KW-0812">Transmembrane</keyword>
<feature type="domain" description="DUF7894" evidence="2">
    <location>
        <begin position="1"/>
        <end position="68"/>
    </location>
</feature>